<proteinExistence type="predicted"/>
<organism evidence="3 4">
    <name type="scientific">Piedraia hortae CBS 480.64</name>
    <dbReference type="NCBI Taxonomy" id="1314780"/>
    <lineage>
        <taxon>Eukaryota</taxon>
        <taxon>Fungi</taxon>
        <taxon>Dikarya</taxon>
        <taxon>Ascomycota</taxon>
        <taxon>Pezizomycotina</taxon>
        <taxon>Dothideomycetes</taxon>
        <taxon>Dothideomycetidae</taxon>
        <taxon>Capnodiales</taxon>
        <taxon>Piedraiaceae</taxon>
        <taxon>Piedraia</taxon>
    </lineage>
</organism>
<protein>
    <recommendedName>
        <fullName evidence="5">U6 small nuclear RNA (adenine-(43)-N(6))-methyltransferase</fullName>
    </recommendedName>
</protein>
<dbReference type="EMBL" id="MU006038">
    <property type="protein sequence ID" value="KAF2857548.1"/>
    <property type="molecule type" value="Genomic_DNA"/>
</dbReference>
<sequence length="405" mass="45178">MPTKTSYYDRDVNFDRLTAADPDIAPLLKSSKARGHINFQDAKTVQQLTYSLLKCDFGLTITLPDDRLCPPVPVRWNYIHWIQELLDTTSPTYHVREAIRGHDIGVGASCIYPLLACSSRQGWTFTGTEIDPHSLSFAQHNINTNSLSDRITLALVSPDASLIPTQGNLDFTMTNPPFYSTTSDLEADNSTPKSNPASAVCTGSANEMVTPGGEVAFVTRIITESLILKDKVQWYTAMLGHLHSLQTIVITLKRHKIGNFAVASLQAGWKTNRWAVAWSFRDFRPRCDVARHGNLVRNVLPVATARTVQCGDAFAARKLDEAMRGLGVEWKWEVEGKVGIVMAERNVWSRAARRRRDSREPPAPREVLLACRIVLQGISVEVNWLKGNDDVLFLSFCGMLKRLLA</sequence>
<keyword evidence="4" id="KW-1185">Reference proteome</keyword>
<dbReference type="InterPro" id="IPR010286">
    <property type="entry name" value="METTL16/RlmF"/>
</dbReference>
<evidence type="ECO:0008006" key="5">
    <source>
        <dbReference type="Google" id="ProtNLM"/>
    </source>
</evidence>
<evidence type="ECO:0000256" key="2">
    <source>
        <dbReference type="ARBA" id="ARBA00022679"/>
    </source>
</evidence>
<accession>A0A6A7BSQ1</accession>
<gene>
    <name evidence="3" type="ORF">K470DRAFT_223161</name>
</gene>
<name>A0A6A7BSQ1_9PEZI</name>
<dbReference type="AlphaFoldDB" id="A0A6A7BSQ1"/>
<dbReference type="Gene3D" id="3.40.50.150">
    <property type="entry name" value="Vaccinia Virus protein VP39"/>
    <property type="match status" value="1"/>
</dbReference>
<reference evidence="3" key="1">
    <citation type="journal article" date="2020" name="Stud. Mycol.">
        <title>101 Dothideomycetes genomes: a test case for predicting lifestyles and emergence of pathogens.</title>
        <authorList>
            <person name="Haridas S."/>
            <person name="Albert R."/>
            <person name="Binder M."/>
            <person name="Bloem J."/>
            <person name="Labutti K."/>
            <person name="Salamov A."/>
            <person name="Andreopoulos B."/>
            <person name="Baker S."/>
            <person name="Barry K."/>
            <person name="Bills G."/>
            <person name="Bluhm B."/>
            <person name="Cannon C."/>
            <person name="Castanera R."/>
            <person name="Culley D."/>
            <person name="Daum C."/>
            <person name="Ezra D."/>
            <person name="Gonzalez J."/>
            <person name="Henrissat B."/>
            <person name="Kuo A."/>
            <person name="Liang C."/>
            <person name="Lipzen A."/>
            <person name="Lutzoni F."/>
            <person name="Magnuson J."/>
            <person name="Mondo S."/>
            <person name="Nolan M."/>
            <person name="Ohm R."/>
            <person name="Pangilinan J."/>
            <person name="Park H.-J."/>
            <person name="Ramirez L."/>
            <person name="Alfaro M."/>
            <person name="Sun H."/>
            <person name="Tritt A."/>
            <person name="Yoshinaga Y."/>
            <person name="Zwiers L.-H."/>
            <person name="Turgeon B."/>
            <person name="Goodwin S."/>
            <person name="Spatafora J."/>
            <person name="Crous P."/>
            <person name="Grigoriev I."/>
        </authorList>
    </citation>
    <scope>NUCLEOTIDE SEQUENCE</scope>
    <source>
        <strain evidence="3">CBS 480.64</strain>
    </source>
</reference>
<dbReference type="OrthoDB" id="514248at2759"/>
<evidence type="ECO:0000256" key="1">
    <source>
        <dbReference type="ARBA" id="ARBA00022603"/>
    </source>
</evidence>
<dbReference type="SUPFAM" id="SSF53335">
    <property type="entry name" value="S-adenosyl-L-methionine-dependent methyltransferases"/>
    <property type="match status" value="1"/>
</dbReference>
<dbReference type="InterPro" id="IPR029063">
    <property type="entry name" value="SAM-dependent_MTases_sf"/>
</dbReference>
<evidence type="ECO:0000313" key="3">
    <source>
        <dbReference type="EMBL" id="KAF2857548.1"/>
    </source>
</evidence>
<dbReference type="Pfam" id="PF05971">
    <property type="entry name" value="Methyltransf_10"/>
    <property type="match status" value="1"/>
</dbReference>
<keyword evidence="2" id="KW-0808">Transferase</keyword>
<dbReference type="Proteomes" id="UP000799421">
    <property type="component" value="Unassembled WGS sequence"/>
</dbReference>
<dbReference type="GO" id="GO:0070475">
    <property type="term" value="P:rRNA base methylation"/>
    <property type="evidence" value="ECO:0007669"/>
    <property type="project" value="TreeGrafter"/>
</dbReference>
<dbReference type="PANTHER" id="PTHR13393">
    <property type="entry name" value="SAM-DEPENDENT METHYLTRANSFERASE"/>
    <property type="match status" value="1"/>
</dbReference>
<keyword evidence="1" id="KW-0489">Methyltransferase</keyword>
<dbReference type="PANTHER" id="PTHR13393:SF0">
    <property type="entry name" value="RNA N6-ADENOSINE-METHYLTRANSFERASE METTL16"/>
    <property type="match status" value="1"/>
</dbReference>
<dbReference type="GO" id="GO:0005634">
    <property type="term" value="C:nucleus"/>
    <property type="evidence" value="ECO:0007669"/>
    <property type="project" value="TreeGrafter"/>
</dbReference>
<dbReference type="GO" id="GO:0008168">
    <property type="term" value="F:methyltransferase activity"/>
    <property type="evidence" value="ECO:0007669"/>
    <property type="project" value="UniProtKB-KW"/>
</dbReference>
<evidence type="ECO:0000313" key="4">
    <source>
        <dbReference type="Proteomes" id="UP000799421"/>
    </source>
</evidence>